<keyword evidence="2" id="KW-0804">Transcription</keyword>
<comment type="caution">
    <text evidence="3">Lacks conserved residue(s) required for the propagation of feature annotation.</text>
</comment>
<evidence type="ECO:0000313" key="4">
    <source>
        <dbReference type="EMBL" id="KAL1553948.1"/>
    </source>
</evidence>
<comment type="similarity">
    <text evidence="3">Belongs to the GRAS family.</text>
</comment>
<feature type="region of interest" description="Leucine repeat II (LRII)" evidence="3">
    <location>
        <begin position="282"/>
        <end position="314"/>
    </location>
</feature>
<dbReference type="PROSITE" id="PS50985">
    <property type="entry name" value="GRAS"/>
    <property type="match status" value="1"/>
</dbReference>
<dbReference type="InterPro" id="IPR005202">
    <property type="entry name" value="TF_GRAS"/>
</dbReference>
<protein>
    <submittedName>
        <fullName evidence="4">SsDNA endodeoxyribonuclease</fullName>
    </submittedName>
</protein>
<gene>
    <name evidence="4" type="primary">RAD1</name>
    <name evidence="4" type="ORF">AAHA92_14562</name>
</gene>
<feature type="region of interest" description="SAW" evidence="3">
    <location>
        <begin position="417"/>
        <end position="491"/>
    </location>
</feature>
<evidence type="ECO:0000313" key="5">
    <source>
        <dbReference type="Proteomes" id="UP001567538"/>
    </source>
</evidence>
<name>A0ABD1HBY6_SALDI</name>
<sequence>MAYSYSFLPQDSFDDDFKNFPILDDVIGAIWLPSLHDGAGDFKRLKKTPSLSELSDSGSVSSIPRNKNIMTRNSSAASLTSSGPQIRDRIKSYRQLYLEAEALDGPGGDGSEGNADEMMLVQQLISCAEAVACRDRAHASLLLTDLRAKALVFGSAFQRVASCFVQGLADRLAMVQPLGTVGYAAPKMNIMDAASEKKEEALRLVYDICPYIQFGHFVANSAILEAFEGERLVHVVDLGMTLGLPHGHQWRNLIHSLAKRPGAPPARLRVTAVGLSRDRFLAIGEELEACAAEARVEFEFSVVHSNLESLKPENVKVEIGEVVVVNTILQLHCVVKESRGALNSVLQIVHELAPKVMVVVEQDSSHNGPFFLGRFMEALHYYSAIFDSLDAVLPKYDTRRVKMEQFYFAEEIKNIVSCEGPSRVERHERVDQWRRRMSRAGFQPVPLKIAAQAKQWLSSINAGEGYTTVEEKGCVVLGWKSKPIIAASCWKC</sequence>
<evidence type="ECO:0000256" key="1">
    <source>
        <dbReference type="ARBA" id="ARBA00023015"/>
    </source>
</evidence>
<evidence type="ECO:0000256" key="2">
    <source>
        <dbReference type="ARBA" id="ARBA00023163"/>
    </source>
</evidence>
<keyword evidence="5" id="KW-1185">Reference proteome</keyword>
<dbReference type="Pfam" id="PF03514">
    <property type="entry name" value="GRAS"/>
    <property type="match status" value="1"/>
</dbReference>
<dbReference type="EMBL" id="JBEAFC010000006">
    <property type="protein sequence ID" value="KAL1553948.1"/>
    <property type="molecule type" value="Genomic_DNA"/>
</dbReference>
<proteinExistence type="inferred from homology"/>
<feature type="region of interest" description="PFYRE" evidence="3">
    <location>
        <begin position="323"/>
        <end position="414"/>
    </location>
</feature>
<feature type="short sequence motif" description="VHIID" evidence="3">
    <location>
        <begin position="233"/>
        <end position="237"/>
    </location>
</feature>
<comment type="caution">
    <text evidence="4">The sequence shown here is derived from an EMBL/GenBank/DDBJ whole genome shotgun (WGS) entry which is preliminary data.</text>
</comment>
<keyword evidence="1" id="KW-0805">Transcription regulation</keyword>
<dbReference type="AlphaFoldDB" id="A0ABD1HBY6"/>
<evidence type="ECO:0000256" key="3">
    <source>
        <dbReference type="PROSITE-ProRule" id="PRU01191"/>
    </source>
</evidence>
<dbReference type="PANTHER" id="PTHR31636">
    <property type="entry name" value="OSJNBA0084A10.13 PROTEIN-RELATED"/>
    <property type="match status" value="1"/>
</dbReference>
<accession>A0ABD1HBY6</accession>
<dbReference type="Proteomes" id="UP001567538">
    <property type="component" value="Unassembled WGS sequence"/>
</dbReference>
<organism evidence="4 5">
    <name type="scientific">Salvia divinorum</name>
    <name type="common">Maria pastora</name>
    <name type="synonym">Diviner's sage</name>
    <dbReference type="NCBI Taxonomy" id="28513"/>
    <lineage>
        <taxon>Eukaryota</taxon>
        <taxon>Viridiplantae</taxon>
        <taxon>Streptophyta</taxon>
        <taxon>Embryophyta</taxon>
        <taxon>Tracheophyta</taxon>
        <taxon>Spermatophyta</taxon>
        <taxon>Magnoliopsida</taxon>
        <taxon>eudicotyledons</taxon>
        <taxon>Gunneridae</taxon>
        <taxon>Pentapetalae</taxon>
        <taxon>asterids</taxon>
        <taxon>lamiids</taxon>
        <taxon>Lamiales</taxon>
        <taxon>Lamiaceae</taxon>
        <taxon>Nepetoideae</taxon>
        <taxon>Mentheae</taxon>
        <taxon>Salviinae</taxon>
        <taxon>Salvia</taxon>
        <taxon>Salvia subgen. Calosphace</taxon>
    </lineage>
</organism>
<reference evidence="4 5" key="1">
    <citation type="submission" date="2024-06" db="EMBL/GenBank/DDBJ databases">
        <title>A chromosome level genome sequence of Diviner's sage (Salvia divinorum).</title>
        <authorList>
            <person name="Ford S.A."/>
            <person name="Ro D.-K."/>
            <person name="Ness R.W."/>
            <person name="Phillips M.A."/>
        </authorList>
    </citation>
    <scope>NUCLEOTIDE SEQUENCE [LARGE SCALE GENOMIC DNA]</scope>
    <source>
        <strain evidence="4">SAF-2024a</strain>
        <tissue evidence="4">Leaf</tissue>
    </source>
</reference>